<feature type="domain" description="Glutaredoxin" evidence="1">
    <location>
        <begin position="2"/>
        <end position="44"/>
    </location>
</feature>
<gene>
    <name evidence="2" type="ORF">phi9183_ORF018</name>
</gene>
<keyword evidence="3" id="KW-1185">Reference proteome</keyword>
<dbReference type="CDD" id="cd02976">
    <property type="entry name" value="NrdH"/>
    <property type="match status" value="1"/>
</dbReference>
<organism evidence="2 3">
    <name type="scientific">Enterococcus phage 9183</name>
    <dbReference type="NCBI Taxonomy" id="2763102"/>
    <lineage>
        <taxon>Viruses</taxon>
        <taxon>Duplodnaviria</taxon>
        <taxon>Heunggongvirae</taxon>
        <taxon>Uroviricota</taxon>
        <taxon>Caudoviricetes</taxon>
        <taxon>Andrewesvirinae</taxon>
        <taxon>Denvervirus</taxon>
        <taxon>Denvervirus dv9183</taxon>
    </lineage>
</organism>
<dbReference type="EMBL" id="MT939241">
    <property type="protein sequence ID" value="QOC57511.1"/>
    <property type="molecule type" value="Genomic_DNA"/>
</dbReference>
<protein>
    <submittedName>
        <fullName evidence="2">NrdH-like glutaredoxin</fullName>
    </submittedName>
</protein>
<dbReference type="Gene3D" id="3.40.30.10">
    <property type="entry name" value="Glutaredoxin"/>
    <property type="match status" value="1"/>
</dbReference>
<name>A0A7L7SM67_9CAUD</name>
<dbReference type="InterPro" id="IPR002109">
    <property type="entry name" value="Glutaredoxin"/>
</dbReference>
<reference evidence="2 3" key="1">
    <citation type="submission" date="2020-08" db="EMBL/GenBank/DDBJ databases">
        <authorList>
            <person name="Canfield G.S."/>
            <person name="Duerkop B.A."/>
        </authorList>
    </citation>
    <scope>NUCLEOTIDE SEQUENCE [LARGE SCALE GENOMIC DNA]</scope>
</reference>
<evidence type="ECO:0000313" key="2">
    <source>
        <dbReference type="EMBL" id="QOC57511.1"/>
    </source>
</evidence>
<evidence type="ECO:0000313" key="3">
    <source>
        <dbReference type="Proteomes" id="UP000516647"/>
    </source>
</evidence>
<dbReference type="Pfam" id="PF00462">
    <property type="entry name" value="Glutaredoxin"/>
    <property type="match status" value="1"/>
</dbReference>
<sequence length="68" mass="7905">MQCKMMKNYFTGLKIPFQEVNVDEDEVGMNELKMLGFQSVPVTHIVNEEGHHWIKGFAPHKVSKLLKF</sequence>
<dbReference type="SUPFAM" id="SSF52833">
    <property type="entry name" value="Thioredoxin-like"/>
    <property type="match status" value="1"/>
</dbReference>
<proteinExistence type="predicted"/>
<dbReference type="InterPro" id="IPR036249">
    <property type="entry name" value="Thioredoxin-like_sf"/>
</dbReference>
<dbReference type="Proteomes" id="UP000516647">
    <property type="component" value="Segment"/>
</dbReference>
<evidence type="ECO:0000259" key="1">
    <source>
        <dbReference type="Pfam" id="PF00462"/>
    </source>
</evidence>
<accession>A0A7L7SM67</accession>